<sequence>MIRRSVKLANKRLSTESKQKITAAIPKFYKVNTFSRINKREVYLLVKRGYLARTQLRKDRSIKKAICRYIHNRKSAAGIKIVQ</sequence>
<comment type="caution">
    <text evidence="1">The sequence shown here is derived from an EMBL/GenBank/DDBJ whole genome shotgun (WGS) entry which is preliminary data.</text>
</comment>
<dbReference type="EMBL" id="JAGYWB010000015">
    <property type="protein sequence ID" value="KAI0497418.1"/>
    <property type="molecule type" value="Genomic_DNA"/>
</dbReference>
<evidence type="ECO:0000313" key="2">
    <source>
        <dbReference type="Proteomes" id="UP000829196"/>
    </source>
</evidence>
<name>A0A8T3AN06_DENNO</name>
<accession>A0A8T3AN06</accession>
<protein>
    <submittedName>
        <fullName evidence="1">Uncharacterized protein</fullName>
    </submittedName>
</protein>
<reference evidence="1" key="1">
    <citation type="journal article" date="2022" name="Front. Genet.">
        <title>Chromosome-Scale Assembly of the Dendrobium nobile Genome Provides Insights Into the Molecular Mechanism of the Biosynthesis of the Medicinal Active Ingredient of Dendrobium.</title>
        <authorList>
            <person name="Xu Q."/>
            <person name="Niu S.-C."/>
            <person name="Li K.-L."/>
            <person name="Zheng P.-J."/>
            <person name="Zhang X.-J."/>
            <person name="Jia Y."/>
            <person name="Liu Y."/>
            <person name="Niu Y.-X."/>
            <person name="Yu L.-H."/>
            <person name="Chen D.-F."/>
            <person name="Zhang G.-Q."/>
        </authorList>
    </citation>
    <scope>NUCLEOTIDE SEQUENCE</scope>
    <source>
        <tissue evidence="1">Leaf</tissue>
    </source>
</reference>
<organism evidence="1 2">
    <name type="scientific">Dendrobium nobile</name>
    <name type="common">Orchid</name>
    <dbReference type="NCBI Taxonomy" id="94219"/>
    <lineage>
        <taxon>Eukaryota</taxon>
        <taxon>Viridiplantae</taxon>
        <taxon>Streptophyta</taxon>
        <taxon>Embryophyta</taxon>
        <taxon>Tracheophyta</taxon>
        <taxon>Spermatophyta</taxon>
        <taxon>Magnoliopsida</taxon>
        <taxon>Liliopsida</taxon>
        <taxon>Asparagales</taxon>
        <taxon>Orchidaceae</taxon>
        <taxon>Epidendroideae</taxon>
        <taxon>Malaxideae</taxon>
        <taxon>Dendrobiinae</taxon>
        <taxon>Dendrobium</taxon>
    </lineage>
</organism>
<proteinExistence type="predicted"/>
<evidence type="ECO:0000313" key="1">
    <source>
        <dbReference type="EMBL" id="KAI0497418.1"/>
    </source>
</evidence>
<dbReference type="Proteomes" id="UP000829196">
    <property type="component" value="Unassembled WGS sequence"/>
</dbReference>
<dbReference type="AlphaFoldDB" id="A0A8T3AN06"/>
<gene>
    <name evidence="1" type="ORF">KFK09_020642</name>
</gene>
<keyword evidence="2" id="KW-1185">Reference proteome</keyword>